<reference evidence="1 2" key="1">
    <citation type="submission" date="2017-02" db="EMBL/GenBank/DDBJ databases">
        <authorList>
            <person name="Peterson S.W."/>
        </authorList>
    </citation>
    <scope>NUCLEOTIDE SEQUENCE [LARGE SCALE GENOMIC DNA]</scope>
    <source>
        <strain evidence="1 2">ATCC 35992</strain>
    </source>
</reference>
<gene>
    <name evidence="1" type="ORF">SAMN02745111_01808</name>
</gene>
<dbReference type="STRING" id="39495.SAMN02745111_01808"/>
<dbReference type="EMBL" id="FUXZ01000010">
    <property type="protein sequence ID" value="SKA69169.1"/>
    <property type="molecule type" value="Genomic_DNA"/>
</dbReference>
<proteinExistence type="predicted"/>
<dbReference type="AlphaFoldDB" id="A0A1T4VW94"/>
<evidence type="ECO:0000313" key="1">
    <source>
        <dbReference type="EMBL" id="SKA69169.1"/>
    </source>
</evidence>
<dbReference type="Proteomes" id="UP000190814">
    <property type="component" value="Unassembled WGS sequence"/>
</dbReference>
<evidence type="ECO:0000313" key="2">
    <source>
        <dbReference type="Proteomes" id="UP000190814"/>
    </source>
</evidence>
<organism evidence="1 2">
    <name type="scientific">Eubacterium uniforme</name>
    <dbReference type="NCBI Taxonomy" id="39495"/>
    <lineage>
        <taxon>Bacteria</taxon>
        <taxon>Bacillati</taxon>
        <taxon>Bacillota</taxon>
        <taxon>Clostridia</taxon>
        <taxon>Eubacteriales</taxon>
        <taxon>Eubacteriaceae</taxon>
        <taxon>Eubacterium</taxon>
    </lineage>
</organism>
<evidence type="ECO:0008006" key="3">
    <source>
        <dbReference type="Google" id="ProtNLM"/>
    </source>
</evidence>
<dbReference type="OrthoDB" id="9800801at2"/>
<protein>
    <recommendedName>
        <fullName evidence="3">DUF4417 domain-containing protein</fullName>
    </recommendedName>
</protein>
<accession>A0A1T4VW94</accession>
<name>A0A1T4VW94_9FIRM</name>
<dbReference type="InterPro" id="IPR025530">
    <property type="entry name" value="DUF4417"/>
</dbReference>
<dbReference type="Pfam" id="PF14386">
    <property type="entry name" value="DUF4417"/>
    <property type="match status" value="1"/>
</dbReference>
<keyword evidence="2" id="KW-1185">Reference proteome</keyword>
<sequence>MNSNIISGQLRFISESSKKEKKVKDNFRAYLTEGCERTLQEGYPIIPSWMIPKEVDDIKIIPFSEWKNYKNNIEDYYICFFCQDDVFSVVLNNPRKYIKLFRRAKGIIGFDYSIYYDMPAVKQKSQMNDNLSLTFYYGMRNIKVIPNIRYGIESTRDDFLSAIPRNSVIAIGSYGCVKTKKEKERFRYFLREMLPILMPKVVVVYGAMPDDVFGEFKDKYSFVQCEAIPECGKKEVC</sequence>
<dbReference type="RefSeq" id="WP_159444355.1">
    <property type="nucleotide sequence ID" value="NZ_FUXZ01000010.1"/>
</dbReference>